<comment type="caution">
    <text evidence="7">The sequence shown here is derived from an EMBL/GenBank/DDBJ whole genome shotgun (WGS) entry which is preliminary data.</text>
</comment>
<dbReference type="GO" id="GO:0006450">
    <property type="term" value="P:regulation of translational fidelity"/>
    <property type="evidence" value="ECO:0007669"/>
    <property type="project" value="InterPro"/>
</dbReference>
<dbReference type="EC" id="6.3.5.-" evidence="6"/>
<dbReference type="Proteomes" id="UP001208131">
    <property type="component" value="Unassembled WGS sequence"/>
</dbReference>
<comment type="subunit">
    <text evidence="2 6">Heterotrimer of A, B and C subunits.</text>
</comment>
<evidence type="ECO:0000256" key="1">
    <source>
        <dbReference type="ARBA" id="ARBA00010757"/>
    </source>
</evidence>
<organism evidence="7 8">
    <name type="scientific">Hominimerdicola aceti</name>
    <dbReference type="NCBI Taxonomy" id="2981726"/>
    <lineage>
        <taxon>Bacteria</taxon>
        <taxon>Bacillati</taxon>
        <taxon>Bacillota</taxon>
        <taxon>Clostridia</taxon>
        <taxon>Eubacteriales</taxon>
        <taxon>Oscillospiraceae</taxon>
        <taxon>Hominimerdicola</taxon>
    </lineage>
</organism>
<evidence type="ECO:0000256" key="2">
    <source>
        <dbReference type="ARBA" id="ARBA00011123"/>
    </source>
</evidence>
<keyword evidence="8" id="KW-1185">Reference proteome</keyword>
<keyword evidence="6" id="KW-0067">ATP-binding</keyword>
<comment type="catalytic activity">
    <reaction evidence="5 6">
        <text>L-glutamyl-tRNA(Gln) + L-glutamine + ATP + H2O = L-glutaminyl-tRNA(Gln) + L-glutamate + ADP + phosphate + H(+)</text>
        <dbReference type="Rhea" id="RHEA:17521"/>
        <dbReference type="Rhea" id="RHEA-COMP:9681"/>
        <dbReference type="Rhea" id="RHEA-COMP:9684"/>
        <dbReference type="ChEBI" id="CHEBI:15377"/>
        <dbReference type="ChEBI" id="CHEBI:15378"/>
        <dbReference type="ChEBI" id="CHEBI:29985"/>
        <dbReference type="ChEBI" id="CHEBI:30616"/>
        <dbReference type="ChEBI" id="CHEBI:43474"/>
        <dbReference type="ChEBI" id="CHEBI:58359"/>
        <dbReference type="ChEBI" id="CHEBI:78520"/>
        <dbReference type="ChEBI" id="CHEBI:78521"/>
        <dbReference type="ChEBI" id="CHEBI:456216"/>
    </reaction>
</comment>
<evidence type="ECO:0000313" key="7">
    <source>
        <dbReference type="EMBL" id="MCU6706313.1"/>
    </source>
</evidence>
<gene>
    <name evidence="6 7" type="primary">gatC</name>
    <name evidence="7" type="ORF">OCV57_10320</name>
</gene>
<dbReference type="SUPFAM" id="SSF141000">
    <property type="entry name" value="Glu-tRNAGln amidotransferase C subunit"/>
    <property type="match status" value="1"/>
</dbReference>
<protein>
    <recommendedName>
        <fullName evidence="6">Aspartyl/glutamyl-tRNA(Asn/Gln) amidotransferase subunit C</fullName>
        <shortName evidence="6">Asp/Glu-ADT subunit C</shortName>
        <ecNumber evidence="6">6.3.5.-</ecNumber>
    </recommendedName>
</protein>
<comment type="catalytic activity">
    <reaction evidence="4 6">
        <text>L-aspartyl-tRNA(Asn) + L-glutamine + ATP + H2O = L-asparaginyl-tRNA(Asn) + L-glutamate + ADP + phosphate + 2 H(+)</text>
        <dbReference type="Rhea" id="RHEA:14513"/>
        <dbReference type="Rhea" id="RHEA-COMP:9674"/>
        <dbReference type="Rhea" id="RHEA-COMP:9677"/>
        <dbReference type="ChEBI" id="CHEBI:15377"/>
        <dbReference type="ChEBI" id="CHEBI:15378"/>
        <dbReference type="ChEBI" id="CHEBI:29985"/>
        <dbReference type="ChEBI" id="CHEBI:30616"/>
        <dbReference type="ChEBI" id="CHEBI:43474"/>
        <dbReference type="ChEBI" id="CHEBI:58359"/>
        <dbReference type="ChEBI" id="CHEBI:78515"/>
        <dbReference type="ChEBI" id="CHEBI:78516"/>
        <dbReference type="ChEBI" id="CHEBI:456216"/>
    </reaction>
</comment>
<dbReference type="InterPro" id="IPR036113">
    <property type="entry name" value="Asp/Glu-ADT_sf_sub_c"/>
</dbReference>
<evidence type="ECO:0000256" key="6">
    <source>
        <dbReference type="HAMAP-Rule" id="MF_00122"/>
    </source>
</evidence>
<dbReference type="RefSeq" id="WP_022287800.1">
    <property type="nucleotide sequence ID" value="NZ_JAOQJZ010000010.1"/>
</dbReference>
<dbReference type="GO" id="GO:0005524">
    <property type="term" value="F:ATP binding"/>
    <property type="evidence" value="ECO:0007669"/>
    <property type="project" value="UniProtKB-KW"/>
</dbReference>
<dbReference type="Gene3D" id="1.10.20.60">
    <property type="entry name" value="Glu-tRNAGln amidotransferase C subunit, N-terminal domain"/>
    <property type="match status" value="1"/>
</dbReference>
<keyword evidence="6" id="KW-0648">Protein biosynthesis</keyword>
<dbReference type="Pfam" id="PF02686">
    <property type="entry name" value="GatC"/>
    <property type="match status" value="1"/>
</dbReference>
<accession>A0AAE3IHB5</accession>
<dbReference type="HAMAP" id="MF_00122">
    <property type="entry name" value="GatC"/>
    <property type="match status" value="1"/>
</dbReference>
<keyword evidence="6" id="KW-0436">Ligase</keyword>
<dbReference type="GO" id="GO:0006412">
    <property type="term" value="P:translation"/>
    <property type="evidence" value="ECO:0007669"/>
    <property type="project" value="UniProtKB-UniRule"/>
</dbReference>
<evidence type="ECO:0000256" key="3">
    <source>
        <dbReference type="ARBA" id="ARBA00024799"/>
    </source>
</evidence>
<name>A0AAE3IHB5_9FIRM</name>
<dbReference type="AlphaFoldDB" id="A0AAE3IHB5"/>
<keyword evidence="6" id="KW-0547">Nucleotide-binding</keyword>
<dbReference type="NCBIfam" id="TIGR00135">
    <property type="entry name" value="gatC"/>
    <property type="match status" value="1"/>
</dbReference>
<sequence length="89" mass="10235">MNIDIKHIAKLARLRIEDDQLDKFESEMENIVGMVEKLPDIQDEMTLDPDNPMILRKDVAVQDKFTRQELMQNAPQVKAGCLVVPKTVE</sequence>
<evidence type="ECO:0000256" key="4">
    <source>
        <dbReference type="ARBA" id="ARBA00047380"/>
    </source>
</evidence>
<dbReference type="EMBL" id="JAOQJZ010000010">
    <property type="protein sequence ID" value="MCU6706313.1"/>
    <property type="molecule type" value="Genomic_DNA"/>
</dbReference>
<proteinExistence type="inferred from homology"/>
<reference evidence="7 8" key="1">
    <citation type="journal article" date="2021" name="ISME Commun">
        <title>Automated analysis of genomic sequences facilitates high-throughput and comprehensive description of bacteria.</title>
        <authorList>
            <person name="Hitch T.C.A."/>
        </authorList>
    </citation>
    <scope>NUCLEOTIDE SEQUENCE [LARGE SCALE GENOMIC DNA]</scope>
    <source>
        <strain evidence="7 8">Sanger_31</strain>
    </source>
</reference>
<dbReference type="InterPro" id="IPR003837">
    <property type="entry name" value="GatC"/>
</dbReference>
<dbReference type="GO" id="GO:0050567">
    <property type="term" value="F:glutaminyl-tRNA synthase (glutamine-hydrolyzing) activity"/>
    <property type="evidence" value="ECO:0007669"/>
    <property type="project" value="UniProtKB-UniRule"/>
</dbReference>
<evidence type="ECO:0000313" key="8">
    <source>
        <dbReference type="Proteomes" id="UP001208131"/>
    </source>
</evidence>
<evidence type="ECO:0000256" key="5">
    <source>
        <dbReference type="ARBA" id="ARBA00047913"/>
    </source>
</evidence>
<comment type="function">
    <text evidence="3 6">Allows the formation of correctly charged Asn-tRNA(Asn) or Gln-tRNA(Gln) through the transamidation of misacylated Asp-tRNA(Asn) or Glu-tRNA(Gln) in organisms which lack either or both of asparaginyl-tRNA or glutaminyl-tRNA synthetases. The reaction takes place in the presence of glutamine and ATP through an activated phospho-Asp-tRNA(Asn) or phospho-Glu-tRNA(Gln).</text>
</comment>
<comment type="similarity">
    <text evidence="1 6">Belongs to the GatC family.</text>
</comment>